<dbReference type="EMBL" id="CP000271">
    <property type="protein sequence ID" value="ABE33793.1"/>
    <property type="molecule type" value="Genomic_DNA"/>
</dbReference>
<protein>
    <submittedName>
        <fullName evidence="2">Uncharacterized protein</fullName>
    </submittedName>
</protein>
<dbReference type="KEGG" id="bxe:Bxe_B2193"/>
<feature type="compositionally biased region" description="Basic and acidic residues" evidence="1">
    <location>
        <begin position="441"/>
        <end position="451"/>
    </location>
</feature>
<dbReference type="KEGG" id="bxb:DR64_4523"/>
<dbReference type="RefSeq" id="WP_011491152.1">
    <property type="nucleotide sequence ID" value="NC_007952.1"/>
</dbReference>
<evidence type="ECO:0000313" key="2">
    <source>
        <dbReference type="EMBL" id="ABE33793.1"/>
    </source>
</evidence>
<gene>
    <name evidence="2" type="ORF">Bxe_B2193</name>
</gene>
<dbReference type="Proteomes" id="UP000001817">
    <property type="component" value="Chromosome 2"/>
</dbReference>
<dbReference type="eggNOG" id="COG2931">
    <property type="taxonomic scope" value="Bacteria"/>
</dbReference>
<feature type="region of interest" description="Disordered" evidence="1">
    <location>
        <begin position="441"/>
        <end position="469"/>
    </location>
</feature>
<dbReference type="AlphaFoldDB" id="Q13Q46"/>
<reference evidence="2 3" key="1">
    <citation type="journal article" date="2006" name="Proc. Natl. Acad. Sci. U.S.A.">
        <title>Burkholderia xenovorans LB400 harbors a multi-replicon, 9.73-Mbp genome shaped for versatility.</title>
        <authorList>
            <person name="Chain P.S."/>
            <person name="Denef V.J."/>
            <person name="Konstantinidis K.T."/>
            <person name="Vergez L.M."/>
            <person name="Agullo L."/>
            <person name="Reyes V.L."/>
            <person name="Hauser L."/>
            <person name="Cordova M."/>
            <person name="Gomez L."/>
            <person name="Gonzalez M."/>
            <person name="Land M."/>
            <person name="Lao V."/>
            <person name="Larimer F."/>
            <person name="LiPuma J.J."/>
            <person name="Mahenthiralingam E."/>
            <person name="Malfatti S.A."/>
            <person name="Marx C.J."/>
            <person name="Parnell J.J."/>
            <person name="Ramette A."/>
            <person name="Richardson P."/>
            <person name="Seeger M."/>
            <person name="Smith D."/>
            <person name="Spilker T."/>
            <person name="Sul W.J."/>
            <person name="Tsoi T.V."/>
            <person name="Ulrich L.E."/>
            <person name="Zhulin I.B."/>
            <person name="Tiedje J.M."/>
        </authorList>
    </citation>
    <scope>NUCLEOTIDE SEQUENCE [LARGE SCALE GENOMIC DNA]</scope>
    <source>
        <strain evidence="2 3">LB400</strain>
    </source>
</reference>
<sequence length="469" mass="51088">MESNMRVGMQPVTGQESYWGDVKLTPKEIGLINASPTLQSQLRHYGADVSSGTTKPMALGTGRGTYFEYKGTNKRIVIGKGNQTLREAGAMVGTLSHEMGHYENQTNDKTFRSRYEINPRDPNAYNVAALTGVHQEGEAGANNWQVQQEIEKNTATPNAPGTRIYLAGTNRLQQTLDEQHAADRQDGKTDAVHRNHLTIAGMSDFANNSPSTAPGKSYYQSHGDSTGVPAPVPGRPKDVTFQGDDNGDINQMTESWESGESATQTFSEGKIQSSEILNDTGKVTSASVYKHNQDGSYSVDVRNGDGHETEHAEFKADKSGIVRNYANDGSAQAVSFNTDSLATQIMDYNVRGQRINANYLDPDTGHYTVQDKTTPDGGHTVINCDTEGRVRSQSQYDRNGKITLSADFSETGDNTFAVHYKEDGSRLVVKFNADGSQTNHIIDRNGNRGRDYTAPTPSSARPWNATASA</sequence>
<accession>Q13Q46</accession>
<keyword evidence="3" id="KW-1185">Reference proteome</keyword>
<dbReference type="OrthoDB" id="9079438at2"/>
<feature type="compositionally biased region" description="Polar residues" evidence="1">
    <location>
        <begin position="205"/>
        <end position="224"/>
    </location>
</feature>
<evidence type="ECO:0000313" key="3">
    <source>
        <dbReference type="Proteomes" id="UP000001817"/>
    </source>
</evidence>
<feature type="region of interest" description="Disordered" evidence="1">
    <location>
        <begin position="202"/>
        <end position="234"/>
    </location>
</feature>
<dbReference type="STRING" id="266265.Bxe_B2193"/>
<evidence type="ECO:0000256" key="1">
    <source>
        <dbReference type="SAM" id="MobiDB-lite"/>
    </source>
</evidence>
<name>Q13Q46_PARXL</name>
<organism evidence="2 3">
    <name type="scientific">Paraburkholderia xenovorans (strain LB400)</name>
    <dbReference type="NCBI Taxonomy" id="266265"/>
    <lineage>
        <taxon>Bacteria</taxon>
        <taxon>Pseudomonadati</taxon>
        <taxon>Pseudomonadota</taxon>
        <taxon>Betaproteobacteria</taxon>
        <taxon>Burkholderiales</taxon>
        <taxon>Burkholderiaceae</taxon>
        <taxon>Paraburkholderia</taxon>
    </lineage>
</organism>
<proteinExistence type="predicted"/>
<feature type="compositionally biased region" description="Polar residues" evidence="1">
    <location>
        <begin position="455"/>
        <end position="469"/>
    </location>
</feature>
<dbReference type="Gene3D" id="3.90.930.1">
    <property type="match status" value="2"/>
</dbReference>